<protein>
    <submittedName>
        <fullName evidence="2">ABC transporter substrate-binding protein</fullName>
    </submittedName>
</protein>
<dbReference type="Gene3D" id="3.40.190.10">
    <property type="entry name" value="Periplasmic binding protein-like II"/>
    <property type="match status" value="2"/>
</dbReference>
<evidence type="ECO:0000259" key="1">
    <source>
        <dbReference type="Pfam" id="PF09084"/>
    </source>
</evidence>
<sequence length="333" mass="36290">MPIVQSRRRFLASASVAGAAGFVGGFKSLHAEPTPETPIIRIEKAPGGICVAPMFVVGELLRAEGFAELRYVPVQSAELTKATAQGEADFSLTFVTTFVASIDAGNPITVLAGVHPGCFELFVNSRIQSARDLKGRSVGVPSLGSPPHRFLSVIASQVGLSPSADINWVTSTSAKPMELFAEGKIDAFLGFPPEPQELRARGVGRVLVNSALDNPWSQYFCCMLAASTNFVQSYPVATKRVLRAFLKATDLCMTEPEWVARQMVDGGFTARYDHALQTLKDVPYNAERDPEDTIRFYALRLHEAGLIKSSPKTIIANGTDWRFLNELKRELKN</sequence>
<name>A0A3A5K0E1_9HYPH</name>
<comment type="caution">
    <text evidence="2">The sequence shown here is derived from an EMBL/GenBank/DDBJ whole genome shotgun (WGS) entry which is preliminary data.</text>
</comment>
<organism evidence="2 3">
    <name type="scientific">Mesorhizobium waimense</name>
    <dbReference type="NCBI Taxonomy" id="1300307"/>
    <lineage>
        <taxon>Bacteria</taxon>
        <taxon>Pseudomonadati</taxon>
        <taxon>Pseudomonadota</taxon>
        <taxon>Alphaproteobacteria</taxon>
        <taxon>Hyphomicrobiales</taxon>
        <taxon>Phyllobacteriaceae</taxon>
        <taxon>Mesorhizobium</taxon>
    </lineage>
</organism>
<accession>A0A3A5K0E1</accession>
<dbReference type="AlphaFoldDB" id="A0A3A5K0E1"/>
<dbReference type="RefSeq" id="WP_120018663.1">
    <property type="nucleotide sequence ID" value="NZ_QZWZ01000055.1"/>
</dbReference>
<dbReference type="SUPFAM" id="SSF53850">
    <property type="entry name" value="Periplasmic binding protein-like II"/>
    <property type="match status" value="1"/>
</dbReference>
<keyword evidence="3" id="KW-1185">Reference proteome</keyword>
<dbReference type="Pfam" id="PF09084">
    <property type="entry name" value="NMT1"/>
    <property type="match status" value="1"/>
</dbReference>
<reference evidence="2 3" key="1">
    <citation type="submission" date="2018-09" db="EMBL/GenBank/DDBJ databases">
        <title>Mesorhizobium carmichaelinearum sp. nov. isolated from Carmichaelinea spp. root nodules in New Zealand.</title>
        <authorList>
            <person name="De Meyer S.E."/>
        </authorList>
    </citation>
    <scope>NUCLEOTIDE SEQUENCE [LARGE SCALE GENOMIC DNA]</scope>
    <source>
        <strain evidence="2 3">ICMP19557</strain>
    </source>
</reference>
<evidence type="ECO:0000313" key="3">
    <source>
        <dbReference type="Proteomes" id="UP000272706"/>
    </source>
</evidence>
<dbReference type="NCBIfam" id="TIGR01409">
    <property type="entry name" value="TAT_signal_seq"/>
    <property type="match status" value="1"/>
</dbReference>
<dbReference type="EMBL" id="QZWZ01000055">
    <property type="protein sequence ID" value="RJT28157.1"/>
    <property type="molecule type" value="Genomic_DNA"/>
</dbReference>
<gene>
    <name evidence="2" type="ORF">D3227_34825</name>
</gene>
<dbReference type="InterPro" id="IPR006311">
    <property type="entry name" value="TAT_signal"/>
</dbReference>
<feature type="domain" description="SsuA/THI5-like" evidence="1">
    <location>
        <begin position="74"/>
        <end position="257"/>
    </location>
</feature>
<dbReference type="PROSITE" id="PS51318">
    <property type="entry name" value="TAT"/>
    <property type="match status" value="1"/>
</dbReference>
<dbReference type="Proteomes" id="UP000272706">
    <property type="component" value="Unassembled WGS sequence"/>
</dbReference>
<proteinExistence type="predicted"/>
<dbReference type="OrthoDB" id="9771642at2"/>
<dbReference type="InterPro" id="IPR015168">
    <property type="entry name" value="SsuA/THI5"/>
</dbReference>
<evidence type="ECO:0000313" key="2">
    <source>
        <dbReference type="EMBL" id="RJT28157.1"/>
    </source>
</evidence>
<dbReference type="InterPro" id="IPR019546">
    <property type="entry name" value="TAT_signal_bac_arc"/>
</dbReference>
<dbReference type="PANTHER" id="PTHR30024">
    <property type="entry name" value="ALIPHATIC SULFONATES-BINDING PROTEIN-RELATED"/>
    <property type="match status" value="1"/>
</dbReference>